<dbReference type="Proteomes" id="UP001172680">
    <property type="component" value="Unassembled WGS sequence"/>
</dbReference>
<organism evidence="1 2">
    <name type="scientific">Coniosporium tulheliwenetii</name>
    <dbReference type="NCBI Taxonomy" id="3383036"/>
    <lineage>
        <taxon>Eukaryota</taxon>
        <taxon>Fungi</taxon>
        <taxon>Dikarya</taxon>
        <taxon>Ascomycota</taxon>
        <taxon>Pezizomycotina</taxon>
        <taxon>Dothideomycetes</taxon>
        <taxon>Dothideomycetes incertae sedis</taxon>
        <taxon>Coniosporium</taxon>
    </lineage>
</organism>
<protein>
    <submittedName>
        <fullName evidence="1">Uncharacterized protein</fullName>
    </submittedName>
</protein>
<keyword evidence="2" id="KW-1185">Reference proteome</keyword>
<dbReference type="EMBL" id="JAPDRP010000013">
    <property type="protein sequence ID" value="KAJ9642521.1"/>
    <property type="molecule type" value="Genomic_DNA"/>
</dbReference>
<proteinExistence type="predicted"/>
<sequence length="496" mass="54311">MPPRIPLPRAPSPLISQLLPTTIKRTIKSLLRPQTTRFNYSPNLPTLTSTPTGALARKEASDTLPHRTGALAIKRGMTALYDTSSGRRTPCTVLQLDRVQVLAHKRRDRHGYWAVQVGAGSRQPKNVTRPMAGHFKAAGSARRDGLRSLGSGMRGLVKLGETITPRWFQEGQFVDARADCKGKGFAGGMKKHGWAGQPASHGQSLTHRTMGSAGGSQGSGSRVHPGKNMAGRMGGQRVTVQNLKVLRVDEANGIVVVNGSVSGPKGCVVRIQDALKKAWPEIPSPASSTSATAMARSRSATPTPASYAHEIAPAVREAPKPIILPRLPYSQYTHQILLCDTKDPVHVNNILTWWMISEELADDKHGVIYIEDYNGSWTLREPWVSATVLVFLPDFFTDGTGLFGWGVPAEEGEVGLVKDIEWQVPGLHIDECYLQLLEAGKMEERESISVGTEDHWRIHAMAEKDVMRVYTMRWVLGAPVKPVGFTKMEGMTDSWD</sequence>
<evidence type="ECO:0000313" key="2">
    <source>
        <dbReference type="Proteomes" id="UP001172680"/>
    </source>
</evidence>
<name>A0ACC2Z4C9_9PEZI</name>
<evidence type="ECO:0000313" key="1">
    <source>
        <dbReference type="EMBL" id="KAJ9642521.1"/>
    </source>
</evidence>
<gene>
    <name evidence="1" type="ORF">H2199_004902</name>
</gene>
<reference evidence="1" key="1">
    <citation type="submission" date="2022-10" db="EMBL/GenBank/DDBJ databases">
        <title>Culturing micro-colonial fungi from biological soil crusts in the Mojave desert and describing Neophaeococcomyces mojavensis, and introducing the new genera and species Taxawa tesnikishii.</title>
        <authorList>
            <person name="Kurbessoian T."/>
            <person name="Stajich J.E."/>
        </authorList>
    </citation>
    <scope>NUCLEOTIDE SEQUENCE</scope>
    <source>
        <strain evidence="1">JES_115</strain>
    </source>
</reference>
<accession>A0ACC2Z4C9</accession>
<comment type="caution">
    <text evidence="1">The sequence shown here is derived from an EMBL/GenBank/DDBJ whole genome shotgun (WGS) entry which is preliminary data.</text>
</comment>